<evidence type="ECO:0000256" key="1">
    <source>
        <dbReference type="ARBA" id="ARBA00004651"/>
    </source>
</evidence>
<organism evidence="14 15">
    <name type="scientific">SAR86 cluster bacterium</name>
    <dbReference type="NCBI Taxonomy" id="2030880"/>
    <lineage>
        <taxon>Bacteria</taxon>
        <taxon>Pseudomonadati</taxon>
        <taxon>Pseudomonadota</taxon>
        <taxon>Gammaproteobacteria</taxon>
        <taxon>SAR86 cluster</taxon>
    </lineage>
</organism>
<keyword evidence="3" id="KW-1003">Cell membrane</keyword>
<dbReference type="AlphaFoldDB" id="A0A9Q8TZ33"/>
<dbReference type="PANTHER" id="PTHR22777">
    <property type="entry name" value="HEMOLYSIN-RELATED"/>
    <property type="match status" value="1"/>
</dbReference>
<dbReference type="SUPFAM" id="SSF56176">
    <property type="entry name" value="FAD-binding/transporter-associated domain-like"/>
    <property type="match status" value="1"/>
</dbReference>
<accession>A0A9Q8TZ33</accession>
<dbReference type="InterPro" id="IPR002550">
    <property type="entry name" value="CNNM"/>
</dbReference>
<comment type="similarity">
    <text evidence="2">Belongs to the UPF0053 family.</text>
</comment>
<evidence type="ECO:0000259" key="12">
    <source>
        <dbReference type="PROSITE" id="PS51371"/>
    </source>
</evidence>
<dbReference type="GO" id="GO:0050660">
    <property type="term" value="F:flavin adenine dinucleotide binding"/>
    <property type="evidence" value="ECO:0007669"/>
    <property type="project" value="InterPro"/>
</dbReference>
<evidence type="ECO:0000256" key="11">
    <source>
        <dbReference type="SAM" id="Phobius"/>
    </source>
</evidence>
<evidence type="ECO:0000256" key="10">
    <source>
        <dbReference type="PROSITE-ProRule" id="PRU01193"/>
    </source>
</evidence>
<evidence type="ECO:0000259" key="13">
    <source>
        <dbReference type="PROSITE" id="PS51846"/>
    </source>
</evidence>
<dbReference type="PROSITE" id="PS51371">
    <property type="entry name" value="CBS"/>
    <property type="match status" value="1"/>
</dbReference>
<dbReference type="Gene3D" id="3.10.580.10">
    <property type="entry name" value="CBS-domain"/>
    <property type="match status" value="1"/>
</dbReference>
<feature type="transmembrane region" description="Helical" evidence="11">
    <location>
        <begin position="91"/>
        <end position="111"/>
    </location>
</feature>
<keyword evidence="15" id="KW-1185">Reference proteome</keyword>
<dbReference type="InterPro" id="IPR005170">
    <property type="entry name" value="Transptr-assoc_dom"/>
</dbReference>
<gene>
    <name evidence="14" type="ORF">M9B40_01965</name>
</gene>
<dbReference type="InterPro" id="IPR044751">
    <property type="entry name" value="Ion_transp-like_CBS"/>
</dbReference>
<keyword evidence="5" id="KW-0677">Repeat</keyword>
<dbReference type="Gene3D" id="3.30.465.10">
    <property type="match status" value="1"/>
</dbReference>
<dbReference type="PANTHER" id="PTHR22777:SF32">
    <property type="entry name" value="UPF0053 INNER MEMBRANE PROTEIN YFJD"/>
    <property type="match status" value="1"/>
</dbReference>
<feature type="domain" description="CNNM transmembrane" evidence="13">
    <location>
        <begin position="1"/>
        <end position="186"/>
    </location>
</feature>
<dbReference type="CDD" id="cd04590">
    <property type="entry name" value="CBS_pair_CorC_HlyC_assoc"/>
    <property type="match status" value="1"/>
</dbReference>
<reference evidence="14" key="1">
    <citation type="submission" date="2022-05" db="EMBL/GenBank/DDBJ databases">
        <title>Single-amplified genomics reveal most streamlined microbe among free-living bacteria.</title>
        <authorList>
            <person name="Roda-Garcia J."/>
            <person name="Haro-Moreno J.M."/>
            <person name="Rodriguez-Valera F."/>
            <person name="Almagro-Moreno S."/>
            <person name="Lopez-Perez M."/>
        </authorList>
    </citation>
    <scope>NUCLEOTIDE SEQUENCE</scope>
    <source>
        <strain evidence="14">TMED112-D2-2</strain>
    </source>
</reference>
<dbReference type="Pfam" id="PF00571">
    <property type="entry name" value="CBS"/>
    <property type="match status" value="1"/>
</dbReference>
<evidence type="ECO:0000256" key="9">
    <source>
        <dbReference type="PROSITE-ProRule" id="PRU00703"/>
    </source>
</evidence>
<proteinExistence type="inferred from homology"/>
<feature type="transmembrane region" description="Helical" evidence="11">
    <location>
        <begin position="6"/>
        <end position="24"/>
    </location>
</feature>
<dbReference type="SMART" id="SM01091">
    <property type="entry name" value="CorC_HlyC"/>
    <property type="match status" value="1"/>
</dbReference>
<feature type="domain" description="CBS" evidence="12">
    <location>
        <begin position="261"/>
        <end position="323"/>
    </location>
</feature>
<evidence type="ECO:0000256" key="6">
    <source>
        <dbReference type="ARBA" id="ARBA00022989"/>
    </source>
</evidence>
<dbReference type="Pfam" id="PF03471">
    <property type="entry name" value="CorC_HlyC"/>
    <property type="match status" value="1"/>
</dbReference>
<dbReference type="InterPro" id="IPR016169">
    <property type="entry name" value="FAD-bd_PCMH_sub2"/>
</dbReference>
<evidence type="ECO:0000256" key="3">
    <source>
        <dbReference type="ARBA" id="ARBA00022475"/>
    </source>
</evidence>
<name>A0A9Q8TZ33_9GAMM</name>
<feature type="transmembrane region" description="Helical" evidence="11">
    <location>
        <begin position="61"/>
        <end position="85"/>
    </location>
</feature>
<evidence type="ECO:0000256" key="2">
    <source>
        <dbReference type="ARBA" id="ARBA00006337"/>
    </source>
</evidence>
<dbReference type="EMBL" id="CP097966">
    <property type="protein sequence ID" value="URQ63549.1"/>
    <property type="molecule type" value="Genomic_DNA"/>
</dbReference>
<dbReference type="Pfam" id="PF01595">
    <property type="entry name" value="CNNM"/>
    <property type="match status" value="1"/>
</dbReference>
<comment type="subcellular location">
    <subcellularLocation>
        <location evidence="1">Cell membrane</location>
        <topology evidence="1">Multi-pass membrane protein</topology>
    </subcellularLocation>
</comment>
<dbReference type="SUPFAM" id="SSF54631">
    <property type="entry name" value="CBS-domain pair"/>
    <property type="match status" value="1"/>
</dbReference>
<evidence type="ECO:0000256" key="5">
    <source>
        <dbReference type="ARBA" id="ARBA00022737"/>
    </source>
</evidence>
<keyword evidence="8 10" id="KW-0472">Membrane</keyword>
<dbReference type="InterPro" id="IPR036318">
    <property type="entry name" value="FAD-bd_PCMH-like_sf"/>
</dbReference>
<protein>
    <submittedName>
        <fullName evidence="14">CNNM domain-containing protein</fullName>
    </submittedName>
</protein>
<keyword evidence="6 10" id="KW-1133">Transmembrane helix</keyword>
<evidence type="ECO:0000313" key="14">
    <source>
        <dbReference type="EMBL" id="URQ63549.1"/>
    </source>
</evidence>
<keyword evidence="4 10" id="KW-0812">Transmembrane</keyword>
<evidence type="ECO:0000313" key="15">
    <source>
        <dbReference type="Proteomes" id="UP001056381"/>
    </source>
</evidence>
<evidence type="ECO:0000256" key="7">
    <source>
        <dbReference type="ARBA" id="ARBA00023122"/>
    </source>
</evidence>
<evidence type="ECO:0000256" key="4">
    <source>
        <dbReference type="ARBA" id="ARBA00022692"/>
    </source>
</evidence>
<dbReference type="GO" id="GO:0005886">
    <property type="term" value="C:plasma membrane"/>
    <property type="evidence" value="ECO:0007669"/>
    <property type="project" value="UniProtKB-SubCell"/>
</dbReference>
<keyword evidence="7 9" id="KW-0129">CBS domain</keyword>
<sequence>MDSFSIILVVVLLILVILSAFFSGSETSIMALNQIKLDNAEKQGNKSAKIINSLRKEINRVLGVILIGNNLVNISASALLTFFVIKKFGDEYVWIGTLLLTIFIIIFAEIAPKSFAAKRPESIAYPASRILKVLTKYLGSFSEMLTSISNSLTGIKNNENYFSENLNRDELKSVLEKETKEVDKEEMDALKSILELKELTVEDILIPINEVLKIEIGNKSHDVPNDKDIFLPVVKRNSDEILGFIHSKEIEQFNDFSGDNIDFLIEPYYVPEKTHLFSQLKNFQKNGKEVALVVDEYGDITGLVTLEDLIEQVLGRFDPDEDEIGININEDNSVTVDGSVTIRELNKKMDWSLPEEPAKTISGLVIDQIDTIPTGNVCINLESYNIETSKIEGNLIKEIKISKNT</sequence>
<dbReference type="PROSITE" id="PS51846">
    <property type="entry name" value="CNNM"/>
    <property type="match status" value="1"/>
</dbReference>
<dbReference type="InterPro" id="IPR046342">
    <property type="entry name" value="CBS_dom_sf"/>
</dbReference>
<dbReference type="InterPro" id="IPR000644">
    <property type="entry name" value="CBS_dom"/>
</dbReference>
<evidence type="ECO:0000256" key="8">
    <source>
        <dbReference type="ARBA" id="ARBA00023136"/>
    </source>
</evidence>
<dbReference type="Proteomes" id="UP001056381">
    <property type="component" value="Chromosome"/>
</dbReference>